<feature type="transmembrane region" description="Helical" evidence="1">
    <location>
        <begin position="235"/>
        <end position="260"/>
    </location>
</feature>
<keyword evidence="1" id="KW-0812">Transmembrane</keyword>
<feature type="transmembrane region" description="Helical" evidence="1">
    <location>
        <begin position="288"/>
        <end position="309"/>
    </location>
</feature>
<evidence type="ECO:0000313" key="3">
    <source>
        <dbReference type="Proteomes" id="UP001211065"/>
    </source>
</evidence>
<feature type="transmembrane region" description="Helical" evidence="1">
    <location>
        <begin position="321"/>
        <end position="346"/>
    </location>
</feature>
<dbReference type="EMBL" id="JADGJW010001177">
    <property type="protein sequence ID" value="KAJ3205772.1"/>
    <property type="molecule type" value="Genomic_DNA"/>
</dbReference>
<protein>
    <submittedName>
        <fullName evidence="2">Uncharacterized protein</fullName>
    </submittedName>
</protein>
<evidence type="ECO:0000256" key="1">
    <source>
        <dbReference type="SAM" id="Phobius"/>
    </source>
</evidence>
<name>A0AAD5TX07_9FUNG</name>
<organism evidence="2 3">
    <name type="scientific">Clydaea vesicula</name>
    <dbReference type="NCBI Taxonomy" id="447962"/>
    <lineage>
        <taxon>Eukaryota</taxon>
        <taxon>Fungi</taxon>
        <taxon>Fungi incertae sedis</taxon>
        <taxon>Chytridiomycota</taxon>
        <taxon>Chytridiomycota incertae sedis</taxon>
        <taxon>Chytridiomycetes</taxon>
        <taxon>Lobulomycetales</taxon>
        <taxon>Lobulomycetaceae</taxon>
        <taxon>Clydaea</taxon>
    </lineage>
</organism>
<keyword evidence="1" id="KW-0472">Membrane</keyword>
<reference evidence="2" key="1">
    <citation type="submission" date="2020-05" db="EMBL/GenBank/DDBJ databases">
        <title>Phylogenomic resolution of chytrid fungi.</title>
        <authorList>
            <person name="Stajich J.E."/>
            <person name="Amses K."/>
            <person name="Simmons R."/>
            <person name="Seto K."/>
            <person name="Myers J."/>
            <person name="Bonds A."/>
            <person name="Quandt C.A."/>
            <person name="Barry K."/>
            <person name="Liu P."/>
            <person name="Grigoriev I."/>
            <person name="Longcore J.E."/>
            <person name="James T.Y."/>
        </authorList>
    </citation>
    <scope>NUCLEOTIDE SEQUENCE</scope>
    <source>
        <strain evidence="2">JEL0476</strain>
    </source>
</reference>
<dbReference type="Proteomes" id="UP001211065">
    <property type="component" value="Unassembled WGS sequence"/>
</dbReference>
<evidence type="ECO:0000313" key="2">
    <source>
        <dbReference type="EMBL" id="KAJ3205772.1"/>
    </source>
</evidence>
<accession>A0AAD5TX07</accession>
<keyword evidence="3" id="KW-1185">Reference proteome</keyword>
<keyword evidence="1" id="KW-1133">Transmembrane helix</keyword>
<feature type="non-terminal residue" evidence="2">
    <location>
        <position position="1"/>
    </location>
</feature>
<comment type="caution">
    <text evidence="2">The sequence shown here is derived from an EMBL/GenBank/DDBJ whole genome shotgun (WGS) entry which is preliminary data.</text>
</comment>
<gene>
    <name evidence="2" type="ORF">HK099_000703</name>
</gene>
<sequence length="403" mass="46702">KSKLNLLGKFIVAANLINLYERNLGQPDKYGFNAFDFNRLILEVSSLIFYFTLAIITTESSKKTIYELNEKINKYLEKKNDYEAEDNKKINHYLGSGDEQEEGYLSTPFSDILIYIWRMLHLPLHAMLTVTLVAIQIFLEKLYIVSRFNSTGLGTLIPPSTNIPFWPAVSVNLRVQNENATVLEDNVFLQSNSQKSMENSSHILLNLVKNSYTSLLTQTNPIAGRSSSFGEHISLINLLIFSLSLTIFFSLVILIFNFYFEFKLNFHNAINASLYQLKDLKFKLITNLILKVTFRILSIVMINLILTFNVKFNLQLTDLQIYYTLFCCIVLNQLILENLNLFYFYFKSMYLNRSFNSKKNQKNKDIGERCSPEDVTNSTVNDYRNNNEILNTREIFDDVGYLS</sequence>
<proteinExistence type="predicted"/>
<dbReference type="AlphaFoldDB" id="A0AAD5TX07"/>